<evidence type="ECO:0000256" key="1">
    <source>
        <dbReference type="ARBA" id="ARBA00022630"/>
    </source>
</evidence>
<keyword evidence="2" id="KW-0274">FAD</keyword>
<dbReference type="PANTHER" id="PTHR42659">
    <property type="entry name" value="XANTHINE DEHYDROGENASE SUBUNIT C-RELATED"/>
    <property type="match status" value="1"/>
</dbReference>
<evidence type="ECO:0000259" key="4">
    <source>
        <dbReference type="PROSITE" id="PS51387"/>
    </source>
</evidence>
<keyword evidence="3" id="KW-0560">Oxidoreductase</keyword>
<dbReference type="Pfam" id="PF03450">
    <property type="entry name" value="CO_deh_flav_C"/>
    <property type="match status" value="1"/>
</dbReference>
<comment type="caution">
    <text evidence="5">The sequence shown here is derived from an EMBL/GenBank/DDBJ whole genome shotgun (WGS) entry which is preliminary data.</text>
</comment>
<dbReference type="InterPro" id="IPR016166">
    <property type="entry name" value="FAD-bd_PCMH"/>
</dbReference>
<dbReference type="InterPro" id="IPR016169">
    <property type="entry name" value="FAD-bd_PCMH_sub2"/>
</dbReference>
<dbReference type="SUPFAM" id="SSF55447">
    <property type="entry name" value="CO dehydrogenase flavoprotein C-terminal domain-like"/>
    <property type="match status" value="1"/>
</dbReference>
<organism evidence="5">
    <name type="scientific">Mesoaciditoga lauensis</name>
    <dbReference type="NCBI Taxonomy" id="1495039"/>
    <lineage>
        <taxon>Bacteria</taxon>
        <taxon>Thermotogati</taxon>
        <taxon>Thermotogota</taxon>
        <taxon>Thermotogae</taxon>
        <taxon>Mesoaciditogales</taxon>
        <taxon>Mesoaciditogaceae</taxon>
        <taxon>Mesoaciditoga</taxon>
    </lineage>
</organism>
<dbReference type="InterPro" id="IPR005107">
    <property type="entry name" value="CO_DH_flav_C"/>
</dbReference>
<dbReference type="EMBL" id="DTPE01000037">
    <property type="protein sequence ID" value="HGE74663.1"/>
    <property type="molecule type" value="Genomic_DNA"/>
</dbReference>
<name>A0A7V3RDM3_9BACT</name>
<dbReference type="PANTHER" id="PTHR42659:SF2">
    <property type="entry name" value="XANTHINE DEHYDROGENASE SUBUNIT C-RELATED"/>
    <property type="match status" value="1"/>
</dbReference>
<dbReference type="GO" id="GO:0016491">
    <property type="term" value="F:oxidoreductase activity"/>
    <property type="evidence" value="ECO:0007669"/>
    <property type="project" value="UniProtKB-KW"/>
</dbReference>
<dbReference type="InterPro" id="IPR036318">
    <property type="entry name" value="FAD-bd_PCMH-like_sf"/>
</dbReference>
<dbReference type="SUPFAM" id="SSF56176">
    <property type="entry name" value="FAD-binding/transporter-associated domain-like"/>
    <property type="match status" value="1"/>
</dbReference>
<dbReference type="InterPro" id="IPR051312">
    <property type="entry name" value="Diverse_Substr_Oxidored"/>
</dbReference>
<dbReference type="Pfam" id="PF00941">
    <property type="entry name" value="FAD_binding_5"/>
    <property type="match status" value="1"/>
</dbReference>
<reference evidence="5" key="1">
    <citation type="journal article" date="2020" name="mSystems">
        <title>Genome- and Community-Level Interaction Insights into Carbon Utilization and Element Cycling Functions of Hydrothermarchaeota in Hydrothermal Sediment.</title>
        <authorList>
            <person name="Zhou Z."/>
            <person name="Liu Y."/>
            <person name="Xu W."/>
            <person name="Pan J."/>
            <person name="Luo Z.H."/>
            <person name="Li M."/>
        </authorList>
    </citation>
    <scope>NUCLEOTIDE SEQUENCE [LARGE SCALE GENOMIC DNA]</scope>
    <source>
        <strain evidence="5">SpSt-966</strain>
    </source>
</reference>
<evidence type="ECO:0000313" key="5">
    <source>
        <dbReference type="EMBL" id="HGE74663.1"/>
    </source>
</evidence>
<dbReference type="InterPro" id="IPR036683">
    <property type="entry name" value="CO_DH_flav_C_dom_sf"/>
</dbReference>
<dbReference type="AlphaFoldDB" id="A0A7V3RDM3"/>
<dbReference type="GO" id="GO:0071949">
    <property type="term" value="F:FAD binding"/>
    <property type="evidence" value="ECO:0007669"/>
    <property type="project" value="InterPro"/>
</dbReference>
<feature type="domain" description="FAD-binding PCMH-type" evidence="4">
    <location>
        <begin position="1"/>
        <end position="164"/>
    </location>
</feature>
<keyword evidence="1" id="KW-0285">Flavoprotein</keyword>
<dbReference type="Gene3D" id="3.30.390.50">
    <property type="entry name" value="CO dehydrogenase flavoprotein, C-terminal domain"/>
    <property type="match status" value="1"/>
</dbReference>
<evidence type="ECO:0000256" key="2">
    <source>
        <dbReference type="ARBA" id="ARBA00022827"/>
    </source>
</evidence>
<gene>
    <name evidence="5" type="ORF">ENX73_00870</name>
</gene>
<dbReference type="SMART" id="SM01092">
    <property type="entry name" value="CO_deh_flav_C"/>
    <property type="match status" value="1"/>
</dbReference>
<proteinExistence type="predicted"/>
<dbReference type="Gene3D" id="3.30.465.10">
    <property type="match status" value="1"/>
</dbReference>
<dbReference type="PROSITE" id="PS51387">
    <property type="entry name" value="FAD_PCMH"/>
    <property type="match status" value="1"/>
</dbReference>
<sequence>MLNVKEYVKPNKVEEAYEIGQMPNAFYVSGGLMVAQLKISKVEHLIDLKSLGYEGIEDQGKEIKIGANTKISALMSDKILLLYGQPFRDALKEIGSMQIRNMATVGGSIAFKLGWSDLTTIFMTLNSKVEFYDGSFRKESLEAYLVGNHKGAIITSLYVPKPSGFWAFEKFSKSTFDIATLKLGIKIDIKGKKIKDARIVVGSRPMISERQEEVENFLIGKELNQMIDKVGDQIEKIVKCGTDIRASAEYRKALSKALLTKAMRRVEDESRVNGQR</sequence>
<dbReference type="InterPro" id="IPR002346">
    <property type="entry name" value="Mopterin_DH_FAD-bd"/>
</dbReference>
<protein>
    <recommendedName>
        <fullName evidence="4">FAD-binding PCMH-type domain-containing protein</fullName>
    </recommendedName>
</protein>
<accession>A0A7V3RDM3</accession>
<evidence type="ECO:0000256" key="3">
    <source>
        <dbReference type="ARBA" id="ARBA00023002"/>
    </source>
</evidence>